<evidence type="ECO:0000256" key="1">
    <source>
        <dbReference type="SAM" id="Phobius"/>
    </source>
</evidence>
<dbReference type="Gramene" id="ONI15576">
    <property type="protein sequence ID" value="ONI15576"/>
    <property type="gene ID" value="PRUPE_3G050500"/>
</dbReference>
<feature type="transmembrane region" description="Helical" evidence="1">
    <location>
        <begin position="116"/>
        <end position="139"/>
    </location>
</feature>
<feature type="transmembrane region" description="Helical" evidence="1">
    <location>
        <begin position="42"/>
        <end position="62"/>
    </location>
</feature>
<reference evidence="2" key="2">
    <citation type="submission" date="2016-12" db="EMBL/GenBank/DDBJ databases">
        <title>WGS assembly of Prunus persica.</title>
        <authorList>
            <person name="Verde I."/>
            <person name="Jenkins J."/>
            <person name="Dondini L."/>
            <person name="Micali S."/>
            <person name="Pagliarani G."/>
            <person name="Vendramin E."/>
            <person name="Paris R."/>
            <person name="Aramini V."/>
            <person name="Gazza L."/>
            <person name="Rossini L."/>
            <person name="Bassi D."/>
            <person name="Troggio M."/>
            <person name="Shu S."/>
            <person name="Grimwood J.H."/>
            <person name="Tartarini S."/>
            <person name="Dettori M.T."/>
            <person name="Schmutz J."/>
        </authorList>
    </citation>
    <scope>NUCLEOTIDE SEQUENCE</scope>
</reference>
<dbReference type="EMBL" id="CM007653">
    <property type="protein sequence ID" value="ONI15576.1"/>
    <property type="molecule type" value="Genomic_DNA"/>
</dbReference>
<organism evidence="2 3">
    <name type="scientific">Prunus persica</name>
    <name type="common">Peach</name>
    <name type="synonym">Amygdalus persica</name>
    <dbReference type="NCBI Taxonomy" id="3760"/>
    <lineage>
        <taxon>Eukaryota</taxon>
        <taxon>Viridiplantae</taxon>
        <taxon>Streptophyta</taxon>
        <taxon>Embryophyta</taxon>
        <taxon>Tracheophyta</taxon>
        <taxon>Spermatophyta</taxon>
        <taxon>Magnoliopsida</taxon>
        <taxon>eudicotyledons</taxon>
        <taxon>Gunneridae</taxon>
        <taxon>Pentapetalae</taxon>
        <taxon>rosids</taxon>
        <taxon>fabids</taxon>
        <taxon>Rosales</taxon>
        <taxon>Rosaceae</taxon>
        <taxon>Amygdaloideae</taxon>
        <taxon>Amygdaleae</taxon>
        <taxon>Prunus</taxon>
    </lineage>
</organism>
<feature type="transmembrane region" description="Helical" evidence="1">
    <location>
        <begin position="69"/>
        <end position="96"/>
    </location>
</feature>
<accession>A0A251PVI4</accession>
<evidence type="ECO:0000313" key="2">
    <source>
        <dbReference type="EMBL" id="ONI15576.1"/>
    </source>
</evidence>
<protein>
    <submittedName>
        <fullName evidence="2">Uncharacterized protein</fullName>
    </submittedName>
</protein>
<keyword evidence="1" id="KW-1133">Transmembrane helix</keyword>
<name>A0A251PVI4_PRUPE</name>
<keyword evidence="3" id="KW-1185">Reference proteome</keyword>
<proteinExistence type="predicted"/>
<keyword evidence="1" id="KW-0472">Membrane</keyword>
<reference evidence="2 3" key="1">
    <citation type="journal article" date="2013" name="Nat. Genet.">
        <title>The high-quality draft genome of peach (Prunus persica) identifies unique patterns of genetic diversity, domestication and genome evolution.</title>
        <authorList>
            <consortium name="International Peach Genome Initiative"/>
            <person name="Verde I."/>
            <person name="Abbott A.G."/>
            <person name="Scalabrin S."/>
            <person name="Jung S."/>
            <person name="Shu S."/>
            <person name="Marroni F."/>
            <person name="Zhebentyayeva T."/>
            <person name="Dettori M.T."/>
            <person name="Grimwood J."/>
            <person name="Cattonaro F."/>
            <person name="Zuccolo A."/>
            <person name="Rossini L."/>
            <person name="Jenkins J."/>
            <person name="Vendramin E."/>
            <person name="Meisel L.A."/>
            <person name="Decroocq V."/>
            <person name="Sosinski B."/>
            <person name="Prochnik S."/>
            <person name="Mitros T."/>
            <person name="Policriti A."/>
            <person name="Cipriani G."/>
            <person name="Dondini L."/>
            <person name="Ficklin S."/>
            <person name="Goodstein D.M."/>
            <person name="Xuan P."/>
            <person name="Del Fabbro C."/>
            <person name="Aramini V."/>
            <person name="Copetti D."/>
            <person name="Gonzalez S."/>
            <person name="Horner D.S."/>
            <person name="Falchi R."/>
            <person name="Lucas S."/>
            <person name="Mica E."/>
            <person name="Maldonado J."/>
            <person name="Lazzari B."/>
            <person name="Bielenberg D."/>
            <person name="Pirona R."/>
            <person name="Miculan M."/>
            <person name="Barakat A."/>
            <person name="Testolin R."/>
            <person name="Stella A."/>
            <person name="Tartarini S."/>
            <person name="Tonutti P."/>
            <person name="Arus P."/>
            <person name="Orellana A."/>
            <person name="Wells C."/>
            <person name="Main D."/>
            <person name="Vizzotto G."/>
            <person name="Silva H."/>
            <person name="Salamini F."/>
            <person name="Schmutz J."/>
            <person name="Morgante M."/>
            <person name="Rokhsar D.S."/>
        </authorList>
    </citation>
    <scope>NUCLEOTIDE SEQUENCE [LARGE SCALE GENOMIC DNA]</scope>
    <source>
        <strain evidence="3">cv. Nemared</strain>
    </source>
</reference>
<dbReference type="Proteomes" id="UP000006882">
    <property type="component" value="Chromosome G3"/>
</dbReference>
<dbReference type="AlphaFoldDB" id="A0A251PVI4"/>
<sequence length="144" mass="16261">MNTSFLEGRSRGEVVTDPPPFPIAPLPPSLPPSSPFLFSPSIFFWFFYLLPCLGLLVELVFFRFEHVWLCLWLSLIVGCFSLCGVCLCLILCAEIKCLMPILCPWFSTKQPLQPDLFLPQLLILFLPYPLSGSGISFGIQQPYL</sequence>
<dbReference type="EMBL" id="CM007653">
    <property type="protein sequence ID" value="ONI15575.1"/>
    <property type="molecule type" value="Genomic_DNA"/>
</dbReference>
<evidence type="ECO:0000313" key="3">
    <source>
        <dbReference type="Proteomes" id="UP000006882"/>
    </source>
</evidence>
<keyword evidence="1" id="KW-0812">Transmembrane</keyword>
<dbReference type="Gramene" id="ONI15575">
    <property type="protein sequence ID" value="ONI15575"/>
    <property type="gene ID" value="PRUPE_3G050500"/>
</dbReference>
<gene>
    <name evidence="2" type="ORF">PRUPE_3G050500</name>
</gene>